<keyword evidence="2" id="KW-0378">Hydrolase</keyword>
<dbReference type="InterPro" id="IPR050243">
    <property type="entry name" value="PHP_phosphatase"/>
</dbReference>
<name>A0A4R1RKE5_HYDET</name>
<proteinExistence type="predicted"/>
<dbReference type="GO" id="GO:0005829">
    <property type="term" value="C:cytosol"/>
    <property type="evidence" value="ECO:0007669"/>
    <property type="project" value="TreeGrafter"/>
</dbReference>
<reference evidence="2 3" key="1">
    <citation type="submission" date="2019-03" db="EMBL/GenBank/DDBJ databases">
        <title>Genomic Encyclopedia of Type Strains, Phase IV (KMG-IV): sequencing the most valuable type-strain genomes for metagenomic binning, comparative biology and taxonomic classification.</title>
        <authorList>
            <person name="Goeker M."/>
        </authorList>
    </citation>
    <scope>NUCLEOTIDE SEQUENCE [LARGE SCALE GENOMIC DNA]</scope>
    <source>
        <strain evidence="2 3">LX-B</strain>
    </source>
</reference>
<gene>
    <name evidence="2" type="ORF">EDC14_101569</name>
</gene>
<evidence type="ECO:0000259" key="1">
    <source>
        <dbReference type="SMART" id="SM00481"/>
    </source>
</evidence>
<protein>
    <submittedName>
        <fullName evidence="2">Putative hydrolase</fullName>
    </submittedName>
</protein>
<dbReference type="CDD" id="cd07437">
    <property type="entry name" value="PHP_HisPPase_Ycdx_like"/>
    <property type="match status" value="1"/>
</dbReference>
<dbReference type="PANTHER" id="PTHR36928:SF1">
    <property type="entry name" value="PHOSPHATASE YCDX-RELATED"/>
    <property type="match status" value="1"/>
</dbReference>
<dbReference type="InterPro" id="IPR016195">
    <property type="entry name" value="Pol/histidinol_Pase-like"/>
</dbReference>
<dbReference type="EMBL" id="SLUN01000015">
    <property type="protein sequence ID" value="TCL66526.1"/>
    <property type="molecule type" value="Genomic_DNA"/>
</dbReference>
<dbReference type="InterPro" id="IPR003141">
    <property type="entry name" value="Pol/His_phosphatase_N"/>
</dbReference>
<dbReference type="OrthoDB" id="9808747at2"/>
<accession>A0A4R1RKE5</accession>
<evidence type="ECO:0000313" key="3">
    <source>
        <dbReference type="Proteomes" id="UP000295008"/>
    </source>
</evidence>
<dbReference type="Gene3D" id="3.20.20.140">
    <property type="entry name" value="Metal-dependent hydrolases"/>
    <property type="match status" value="1"/>
</dbReference>
<organism evidence="2 3">
    <name type="scientific">Hydrogenispora ethanolica</name>
    <dbReference type="NCBI Taxonomy" id="1082276"/>
    <lineage>
        <taxon>Bacteria</taxon>
        <taxon>Bacillati</taxon>
        <taxon>Bacillota</taxon>
        <taxon>Hydrogenispora</taxon>
    </lineage>
</organism>
<dbReference type="GO" id="GO:0008270">
    <property type="term" value="F:zinc ion binding"/>
    <property type="evidence" value="ECO:0007669"/>
    <property type="project" value="TreeGrafter"/>
</dbReference>
<dbReference type="PANTHER" id="PTHR36928">
    <property type="entry name" value="PHOSPHATASE YCDX-RELATED"/>
    <property type="match status" value="1"/>
</dbReference>
<evidence type="ECO:0000313" key="2">
    <source>
        <dbReference type="EMBL" id="TCL66526.1"/>
    </source>
</evidence>
<dbReference type="SMART" id="SM00481">
    <property type="entry name" value="POLIIIAc"/>
    <property type="match status" value="1"/>
</dbReference>
<dbReference type="SUPFAM" id="SSF89550">
    <property type="entry name" value="PHP domain-like"/>
    <property type="match status" value="1"/>
</dbReference>
<dbReference type="Pfam" id="PF02811">
    <property type="entry name" value="PHP"/>
    <property type="match status" value="1"/>
</dbReference>
<sequence length="245" mass="26769">MQLVVDTHTHTLVSGHAYSTVQENARAAKAKGLAMMAMTDHGPAMPGAPTWVYFENLKVIPPLLEGVRIIKGAEVNITDYQGRLDIPDTTLRKLDFAIASLHDLCLIPAGIEENTAAMIHVLRNPYIDGLAHPGNPQFPVAIDRVVAAAKQYHKLIELNNHSFTARAGSAPNCREFAVQCKAAGVRVICGSDAHFSTGVGEFDHVRRLLETVAMPEELMLNASAPRFEAYLQERKERIAKGDPGR</sequence>
<dbReference type="RefSeq" id="WP_132014765.1">
    <property type="nucleotide sequence ID" value="NZ_SLUN01000015.1"/>
</dbReference>
<dbReference type="AlphaFoldDB" id="A0A4R1RKE5"/>
<dbReference type="Proteomes" id="UP000295008">
    <property type="component" value="Unassembled WGS sequence"/>
</dbReference>
<comment type="caution">
    <text evidence="2">The sequence shown here is derived from an EMBL/GenBank/DDBJ whole genome shotgun (WGS) entry which is preliminary data.</text>
</comment>
<feature type="domain" description="Polymerase/histidinol phosphatase N-terminal" evidence="1">
    <location>
        <begin position="5"/>
        <end position="79"/>
    </location>
</feature>
<keyword evidence="3" id="KW-1185">Reference proteome</keyword>
<dbReference type="GO" id="GO:0042578">
    <property type="term" value="F:phosphoric ester hydrolase activity"/>
    <property type="evidence" value="ECO:0007669"/>
    <property type="project" value="TreeGrafter"/>
</dbReference>
<dbReference type="InterPro" id="IPR004013">
    <property type="entry name" value="PHP_dom"/>
</dbReference>
<dbReference type="NCBIfam" id="NF006702">
    <property type="entry name" value="PRK09248.1"/>
    <property type="match status" value="1"/>
</dbReference>